<sequence>MAWTIEYNRAARKHVAKLDPQTRKRIRTFLEQRLASLTNPRQIGRALEGVERGHLWRYRVGDYRIICDIQDARVVVLVIEIGHRSQVYR</sequence>
<evidence type="ECO:0000256" key="1">
    <source>
        <dbReference type="ARBA" id="ARBA00006226"/>
    </source>
</evidence>
<dbReference type="SUPFAM" id="SSF143011">
    <property type="entry name" value="RelE-like"/>
    <property type="match status" value="1"/>
</dbReference>
<evidence type="ECO:0000313" key="4">
    <source>
        <dbReference type="Proteomes" id="UP000759443"/>
    </source>
</evidence>
<dbReference type="EMBL" id="JAGGJU010000004">
    <property type="protein sequence ID" value="MBP1850475.1"/>
    <property type="molecule type" value="Genomic_DNA"/>
</dbReference>
<dbReference type="Gene3D" id="3.30.2310.20">
    <property type="entry name" value="RelE-like"/>
    <property type="match status" value="1"/>
</dbReference>
<keyword evidence="2" id="KW-1277">Toxin-antitoxin system</keyword>
<dbReference type="RefSeq" id="WP_209944206.1">
    <property type="nucleotide sequence ID" value="NZ_JAGGJU010000004.1"/>
</dbReference>
<comment type="similarity">
    <text evidence="1">Belongs to the RelE toxin family.</text>
</comment>
<name>A0ABS4DXS3_9HYPH</name>
<organism evidence="3 4">
    <name type="scientific">Rhizobium halophytocola</name>
    <dbReference type="NCBI Taxonomy" id="735519"/>
    <lineage>
        <taxon>Bacteria</taxon>
        <taxon>Pseudomonadati</taxon>
        <taxon>Pseudomonadota</taxon>
        <taxon>Alphaproteobacteria</taxon>
        <taxon>Hyphomicrobiales</taxon>
        <taxon>Rhizobiaceae</taxon>
        <taxon>Rhizobium/Agrobacterium group</taxon>
        <taxon>Rhizobium</taxon>
    </lineage>
</organism>
<gene>
    <name evidence="3" type="ORF">J2Z17_001909</name>
</gene>
<comment type="caution">
    <text evidence="3">The sequence shown here is derived from an EMBL/GenBank/DDBJ whole genome shotgun (WGS) entry which is preliminary data.</text>
</comment>
<keyword evidence="4" id="KW-1185">Reference proteome</keyword>
<evidence type="ECO:0000256" key="2">
    <source>
        <dbReference type="ARBA" id="ARBA00022649"/>
    </source>
</evidence>
<dbReference type="PANTHER" id="PTHR35601:SF1">
    <property type="entry name" value="TOXIN RELE"/>
    <property type="match status" value="1"/>
</dbReference>
<dbReference type="Proteomes" id="UP000759443">
    <property type="component" value="Unassembled WGS sequence"/>
</dbReference>
<accession>A0ABS4DXS3</accession>
<proteinExistence type="inferred from homology"/>
<reference evidence="3 4" key="1">
    <citation type="submission" date="2021-03" db="EMBL/GenBank/DDBJ databases">
        <title>Genomic Encyclopedia of Type Strains, Phase IV (KMG-IV): sequencing the most valuable type-strain genomes for metagenomic binning, comparative biology and taxonomic classification.</title>
        <authorList>
            <person name="Goeker M."/>
        </authorList>
    </citation>
    <scope>NUCLEOTIDE SEQUENCE [LARGE SCALE GENOMIC DNA]</scope>
    <source>
        <strain evidence="3 4">DSM 21600</strain>
    </source>
</reference>
<dbReference type="Pfam" id="PF05016">
    <property type="entry name" value="ParE_toxin"/>
    <property type="match status" value="1"/>
</dbReference>
<evidence type="ECO:0000313" key="3">
    <source>
        <dbReference type="EMBL" id="MBP1850475.1"/>
    </source>
</evidence>
<dbReference type="PANTHER" id="PTHR35601">
    <property type="entry name" value="TOXIN RELE"/>
    <property type="match status" value="1"/>
</dbReference>
<dbReference type="InterPro" id="IPR007712">
    <property type="entry name" value="RelE/ParE_toxin"/>
</dbReference>
<dbReference type="InterPro" id="IPR035093">
    <property type="entry name" value="RelE/ParE_toxin_dom_sf"/>
</dbReference>
<protein>
    <submittedName>
        <fullName evidence="3">mRNA interferase RelE/StbE</fullName>
    </submittedName>
</protein>